<evidence type="ECO:0000313" key="3">
    <source>
        <dbReference type="EMBL" id="GAA4260721.1"/>
    </source>
</evidence>
<proteinExistence type="inferred from homology"/>
<name>A0ABP8DP13_9ACTN</name>
<dbReference type="RefSeq" id="WP_345137628.1">
    <property type="nucleotide sequence ID" value="NZ_BAABAT010000042.1"/>
</dbReference>
<feature type="domain" description="YCII-related" evidence="2">
    <location>
        <begin position="1"/>
        <end position="111"/>
    </location>
</feature>
<gene>
    <name evidence="3" type="ORF">GCM10022255_090460</name>
</gene>
<sequence>MRFLIMSKSNDYFEAGGLPSPALMQRMGEFMRECAAAGVLLQADGLLPSSYGARIVAHDGRISITDGPFAEAKEIVGGFAFIEARSLAEAREWGRRFAIAHDGECDVEIRQVTGPRGPGDATGGPN</sequence>
<dbReference type="EMBL" id="BAABAT010000042">
    <property type="protein sequence ID" value="GAA4260721.1"/>
    <property type="molecule type" value="Genomic_DNA"/>
</dbReference>
<dbReference type="InterPro" id="IPR011008">
    <property type="entry name" value="Dimeric_a/b-barrel"/>
</dbReference>
<dbReference type="Pfam" id="PF03795">
    <property type="entry name" value="YCII"/>
    <property type="match status" value="1"/>
</dbReference>
<evidence type="ECO:0000256" key="1">
    <source>
        <dbReference type="ARBA" id="ARBA00007689"/>
    </source>
</evidence>
<keyword evidence="4" id="KW-1185">Reference proteome</keyword>
<evidence type="ECO:0000313" key="4">
    <source>
        <dbReference type="Proteomes" id="UP001500620"/>
    </source>
</evidence>
<dbReference type="SUPFAM" id="SSF54909">
    <property type="entry name" value="Dimeric alpha+beta barrel"/>
    <property type="match status" value="1"/>
</dbReference>
<organism evidence="3 4">
    <name type="scientific">Dactylosporangium darangshiense</name>
    <dbReference type="NCBI Taxonomy" id="579108"/>
    <lineage>
        <taxon>Bacteria</taxon>
        <taxon>Bacillati</taxon>
        <taxon>Actinomycetota</taxon>
        <taxon>Actinomycetes</taxon>
        <taxon>Micromonosporales</taxon>
        <taxon>Micromonosporaceae</taxon>
        <taxon>Dactylosporangium</taxon>
    </lineage>
</organism>
<protein>
    <submittedName>
        <fullName evidence="3">YciI family protein</fullName>
    </submittedName>
</protein>
<dbReference type="Proteomes" id="UP001500620">
    <property type="component" value="Unassembled WGS sequence"/>
</dbReference>
<comment type="caution">
    <text evidence="3">The sequence shown here is derived from an EMBL/GenBank/DDBJ whole genome shotgun (WGS) entry which is preliminary data.</text>
</comment>
<reference evidence="4" key="1">
    <citation type="journal article" date="2019" name="Int. J. Syst. Evol. Microbiol.">
        <title>The Global Catalogue of Microorganisms (GCM) 10K type strain sequencing project: providing services to taxonomists for standard genome sequencing and annotation.</title>
        <authorList>
            <consortium name="The Broad Institute Genomics Platform"/>
            <consortium name="The Broad Institute Genome Sequencing Center for Infectious Disease"/>
            <person name="Wu L."/>
            <person name="Ma J."/>
        </authorList>
    </citation>
    <scope>NUCLEOTIDE SEQUENCE [LARGE SCALE GENOMIC DNA]</scope>
    <source>
        <strain evidence="4">JCM 17441</strain>
    </source>
</reference>
<accession>A0ABP8DP13</accession>
<comment type="similarity">
    <text evidence="1">Belongs to the YciI family.</text>
</comment>
<dbReference type="InterPro" id="IPR005545">
    <property type="entry name" value="YCII"/>
</dbReference>
<dbReference type="PANTHER" id="PTHR35174">
    <property type="entry name" value="BLL7171 PROTEIN-RELATED"/>
    <property type="match status" value="1"/>
</dbReference>
<dbReference type="Gene3D" id="3.30.70.1060">
    <property type="entry name" value="Dimeric alpha+beta barrel"/>
    <property type="match status" value="1"/>
</dbReference>
<evidence type="ECO:0000259" key="2">
    <source>
        <dbReference type="Pfam" id="PF03795"/>
    </source>
</evidence>